<dbReference type="Proteomes" id="UP000018114">
    <property type="component" value="Unassembled WGS sequence"/>
</dbReference>
<dbReference type="PANTHER" id="PTHR46558">
    <property type="entry name" value="TRACRIPTIONAL REGULATORY PROTEIN-RELATED-RELATED"/>
    <property type="match status" value="1"/>
</dbReference>
<feature type="domain" description="HTH cro/C1-type" evidence="2">
    <location>
        <begin position="19"/>
        <end position="73"/>
    </location>
</feature>
<dbReference type="InterPro" id="IPR001387">
    <property type="entry name" value="Cro/C1-type_HTH"/>
</dbReference>
<dbReference type="Gene3D" id="1.10.260.40">
    <property type="entry name" value="lambda repressor-like DNA-binding domains"/>
    <property type="match status" value="1"/>
</dbReference>
<dbReference type="AlphaFoldDB" id="R5TS13"/>
<dbReference type="PANTHER" id="PTHR46558:SF4">
    <property type="entry name" value="DNA-BIDING PHAGE PROTEIN"/>
    <property type="match status" value="1"/>
</dbReference>
<dbReference type="SUPFAM" id="SSF47413">
    <property type="entry name" value="lambda repressor-like DNA-binding domains"/>
    <property type="match status" value="1"/>
</dbReference>
<comment type="caution">
    <text evidence="3">The sequence shown here is derived from an EMBL/GenBank/DDBJ whole genome shotgun (WGS) entry which is preliminary data.</text>
</comment>
<dbReference type="GO" id="GO:0003677">
    <property type="term" value="F:DNA binding"/>
    <property type="evidence" value="ECO:0007669"/>
    <property type="project" value="UniProtKB-KW"/>
</dbReference>
<dbReference type="Pfam" id="PF01381">
    <property type="entry name" value="HTH_3"/>
    <property type="match status" value="1"/>
</dbReference>
<protein>
    <recommendedName>
        <fullName evidence="2">HTH cro/C1-type domain-containing protein</fullName>
    </recommendedName>
</protein>
<proteinExistence type="predicted"/>
<dbReference type="CDD" id="cd00093">
    <property type="entry name" value="HTH_XRE"/>
    <property type="match status" value="1"/>
</dbReference>
<gene>
    <name evidence="3" type="ORF">BN481_01331</name>
</gene>
<evidence type="ECO:0000313" key="3">
    <source>
        <dbReference type="EMBL" id="CCZ68538.1"/>
    </source>
</evidence>
<evidence type="ECO:0000259" key="2">
    <source>
        <dbReference type="PROSITE" id="PS50943"/>
    </source>
</evidence>
<accession>R5TS13</accession>
<dbReference type="PROSITE" id="PS50943">
    <property type="entry name" value="HTH_CROC1"/>
    <property type="match status" value="1"/>
</dbReference>
<dbReference type="EMBL" id="CBAL010000145">
    <property type="protein sequence ID" value="CCZ68538.1"/>
    <property type="molecule type" value="Genomic_DNA"/>
</dbReference>
<organism evidence="3">
    <name type="scientific">Mediterraneibacter gnavus CAG:126</name>
    <dbReference type="NCBI Taxonomy" id="1263106"/>
    <lineage>
        <taxon>Bacteria</taxon>
        <taxon>Bacillati</taxon>
        <taxon>Bacillota</taxon>
        <taxon>Clostridia</taxon>
        <taxon>Lachnospirales</taxon>
        <taxon>Lachnospiraceae</taxon>
        <taxon>Mediterraneibacter</taxon>
    </lineage>
</organism>
<evidence type="ECO:0000256" key="1">
    <source>
        <dbReference type="ARBA" id="ARBA00023125"/>
    </source>
</evidence>
<reference evidence="3" key="1">
    <citation type="submission" date="2012-11" db="EMBL/GenBank/DDBJ databases">
        <title>Dependencies among metagenomic species, viruses, plasmids and units of genetic variation.</title>
        <authorList>
            <person name="Nielsen H.B."/>
            <person name="Almeida M."/>
            <person name="Juncker A.S."/>
            <person name="Rasmussen S."/>
            <person name="Li J."/>
            <person name="Sunagawa S."/>
            <person name="Plichta D."/>
            <person name="Gautier L."/>
            <person name="Le Chatelier E."/>
            <person name="Peletier E."/>
            <person name="Bonde I."/>
            <person name="Nielsen T."/>
            <person name="Manichanh C."/>
            <person name="Arumugam M."/>
            <person name="Batto J."/>
            <person name="Santos M.B.Q.D."/>
            <person name="Blom N."/>
            <person name="Borruel N."/>
            <person name="Burgdorf K.S."/>
            <person name="Boumezbeur F."/>
            <person name="Casellas F."/>
            <person name="Dore J."/>
            <person name="Guarner F."/>
            <person name="Hansen T."/>
            <person name="Hildebrand F."/>
            <person name="Kaas R.S."/>
            <person name="Kennedy S."/>
            <person name="Kristiansen K."/>
            <person name="Kultima J.R."/>
            <person name="Leonard P."/>
            <person name="Levenez F."/>
            <person name="Lund O."/>
            <person name="Moumen B."/>
            <person name="Le Paslier D."/>
            <person name="Pons N."/>
            <person name="Pedersen O."/>
            <person name="Prifti E."/>
            <person name="Qin J."/>
            <person name="Raes J."/>
            <person name="Tap J."/>
            <person name="Tims S."/>
            <person name="Ussery D.W."/>
            <person name="Yamada T."/>
            <person name="MetaHit consortium"/>
            <person name="Renault P."/>
            <person name="Sicheritz-Ponten T."/>
            <person name="Bork P."/>
            <person name="Wang J."/>
            <person name="Brunak S."/>
            <person name="Ehrlich S.D."/>
        </authorList>
    </citation>
    <scope>NUCLEOTIDE SEQUENCE [LARGE SCALE GENOMIC DNA]</scope>
</reference>
<dbReference type="SMART" id="SM00530">
    <property type="entry name" value="HTH_XRE"/>
    <property type="match status" value="1"/>
</dbReference>
<sequence length="262" mass="30124">MNKDNQIHKYDNQVVIKNISTLMKDKGVTQAELAKGIGVSQSRISDCLRGQRDFTLSQFVDIANFFETSTDKLLGFTPVTAKADEATLADVLQKLFDINQLININMERINITDQNALPFDTVPETYLALYFKNDALEKNLEEWAAVDSITTQDAEMKKKLLRLWKEEALSMAKSRKAKWNFRNEEEEGERLYEDIMSQFDEWMNCLARGTSEMNSIYSLFITQDELELAEKYVQKNALFLPDEALDALAFAEKHSIYLQSSK</sequence>
<name>R5TS13_MEDGN</name>
<keyword evidence="1" id="KW-0238">DNA-binding</keyword>
<dbReference type="InterPro" id="IPR010982">
    <property type="entry name" value="Lambda_DNA-bd_dom_sf"/>
</dbReference>